<comment type="caution">
    <text evidence="6">The sequence shown here is derived from an EMBL/GenBank/DDBJ whole genome shotgun (WGS) entry which is preliminary data.</text>
</comment>
<keyword evidence="1 3" id="KW-0547">Nucleotide-binding</keyword>
<dbReference type="Pfam" id="PF00069">
    <property type="entry name" value="Pkinase"/>
    <property type="match status" value="1"/>
</dbReference>
<feature type="binding site" evidence="3">
    <location>
        <position position="158"/>
    </location>
    <ligand>
        <name>ATP</name>
        <dbReference type="ChEBI" id="CHEBI:30616"/>
    </ligand>
</feature>
<dbReference type="OrthoDB" id="10261027at2759"/>
<keyword evidence="4" id="KW-0812">Transmembrane</keyword>
<evidence type="ECO:0000256" key="2">
    <source>
        <dbReference type="ARBA" id="ARBA00022840"/>
    </source>
</evidence>
<dbReference type="Gene3D" id="1.10.510.10">
    <property type="entry name" value="Transferase(Phosphotransferase) domain 1"/>
    <property type="match status" value="1"/>
</dbReference>
<dbReference type="InterPro" id="IPR000719">
    <property type="entry name" value="Prot_kinase_dom"/>
</dbReference>
<name>A0A8H3M7D5_9GLOM</name>
<keyword evidence="4" id="KW-1133">Transmembrane helix</keyword>
<keyword evidence="2 3" id="KW-0067">ATP-binding</keyword>
<dbReference type="InterPro" id="IPR008266">
    <property type="entry name" value="Tyr_kinase_AS"/>
</dbReference>
<dbReference type="InterPro" id="IPR051681">
    <property type="entry name" value="Ser/Thr_Kinases-Pseudokinases"/>
</dbReference>
<dbReference type="SMART" id="SM00219">
    <property type="entry name" value="TyrKc"/>
    <property type="match status" value="1"/>
</dbReference>
<dbReference type="PANTHER" id="PTHR44329:SF298">
    <property type="entry name" value="MIXED LINEAGE KINASE DOMAIN-LIKE PROTEIN"/>
    <property type="match status" value="1"/>
</dbReference>
<organism evidence="6 7">
    <name type="scientific">Rhizophagus clarus</name>
    <dbReference type="NCBI Taxonomy" id="94130"/>
    <lineage>
        <taxon>Eukaryota</taxon>
        <taxon>Fungi</taxon>
        <taxon>Fungi incertae sedis</taxon>
        <taxon>Mucoromycota</taxon>
        <taxon>Glomeromycotina</taxon>
        <taxon>Glomeromycetes</taxon>
        <taxon>Glomerales</taxon>
        <taxon>Glomeraceae</taxon>
        <taxon>Rhizophagus</taxon>
    </lineage>
</organism>
<dbReference type="SUPFAM" id="SSF56112">
    <property type="entry name" value="Protein kinase-like (PK-like)"/>
    <property type="match status" value="1"/>
</dbReference>
<keyword evidence="6" id="KW-0418">Kinase</keyword>
<dbReference type="AlphaFoldDB" id="A0A8H3M7D5"/>
<keyword evidence="6" id="KW-0808">Transferase</keyword>
<dbReference type="EMBL" id="BLAL01000304">
    <property type="protein sequence ID" value="GET02103.1"/>
    <property type="molecule type" value="Genomic_DNA"/>
</dbReference>
<dbReference type="GO" id="GO:0005524">
    <property type="term" value="F:ATP binding"/>
    <property type="evidence" value="ECO:0007669"/>
    <property type="project" value="UniProtKB-UniRule"/>
</dbReference>
<evidence type="ECO:0000256" key="3">
    <source>
        <dbReference type="PROSITE-ProRule" id="PRU10141"/>
    </source>
</evidence>
<dbReference type="PROSITE" id="PS00107">
    <property type="entry name" value="PROTEIN_KINASE_ATP"/>
    <property type="match status" value="1"/>
</dbReference>
<evidence type="ECO:0000256" key="1">
    <source>
        <dbReference type="ARBA" id="ARBA00022741"/>
    </source>
</evidence>
<protein>
    <submittedName>
        <fullName evidence="6">Kinase-like domain-containing protein</fullName>
    </submittedName>
</protein>
<dbReference type="InterPro" id="IPR020635">
    <property type="entry name" value="Tyr_kinase_cat_dom"/>
</dbReference>
<accession>A0A8H3M7D5</accession>
<evidence type="ECO:0000256" key="4">
    <source>
        <dbReference type="SAM" id="Phobius"/>
    </source>
</evidence>
<evidence type="ECO:0000313" key="7">
    <source>
        <dbReference type="Proteomes" id="UP000615446"/>
    </source>
</evidence>
<proteinExistence type="predicted"/>
<gene>
    <name evidence="6" type="ORF">RCL2_002848300</name>
</gene>
<keyword evidence="4" id="KW-0472">Membrane</keyword>
<sequence length="374" mass="42905">MDDVIPLILIIFAVALDLFIPIIASVATILLLIFIAYQADLEEKERNFVMENMFKLFVAFQGRNESEVLTENFAEFNANAEQRNEALSKNFTEFNKLFETVDAKINNISKQIMNNIKTDIKDLVAEVTNLVKLKKVGEGGYGVVKRAETIDKKQVALKCLIERRSSEIDGKIIENFTKELKTIRGVSYHDNIISFLGISKNDTGYIMLLEYANEGNLRDYLTKKFESLEWEKKIRMVLDITCGLQCLHLEGIIHRDLAINNLILYYMNNGKLLIADFGLSKQLTEVTSNSTSNRMGVIEYTDPQCLKNENYVKDKKSDIYSLGVLLWEITSGFPPFHNTAIEEQNTLGSRICHMKLREEPIEGTHLEYQQLYQR</sequence>
<dbReference type="PROSITE" id="PS50011">
    <property type="entry name" value="PROTEIN_KINASE_DOM"/>
    <property type="match status" value="1"/>
</dbReference>
<dbReference type="GO" id="GO:0004713">
    <property type="term" value="F:protein tyrosine kinase activity"/>
    <property type="evidence" value="ECO:0007669"/>
    <property type="project" value="InterPro"/>
</dbReference>
<reference evidence="6" key="1">
    <citation type="submission" date="2019-10" db="EMBL/GenBank/DDBJ databases">
        <title>Conservation and host-specific expression of non-tandemly repeated heterogenous ribosome RNA gene in arbuscular mycorrhizal fungi.</title>
        <authorList>
            <person name="Maeda T."/>
            <person name="Kobayashi Y."/>
            <person name="Nakagawa T."/>
            <person name="Ezawa T."/>
            <person name="Yamaguchi K."/>
            <person name="Bino T."/>
            <person name="Nishimoto Y."/>
            <person name="Shigenobu S."/>
            <person name="Kawaguchi M."/>
        </authorList>
    </citation>
    <scope>NUCLEOTIDE SEQUENCE</scope>
    <source>
        <strain evidence="6">HR1</strain>
    </source>
</reference>
<dbReference type="Proteomes" id="UP000615446">
    <property type="component" value="Unassembled WGS sequence"/>
</dbReference>
<feature type="domain" description="Protein kinase" evidence="5">
    <location>
        <begin position="130"/>
        <end position="374"/>
    </location>
</feature>
<evidence type="ECO:0000313" key="6">
    <source>
        <dbReference type="EMBL" id="GET02103.1"/>
    </source>
</evidence>
<dbReference type="PANTHER" id="PTHR44329">
    <property type="entry name" value="SERINE/THREONINE-PROTEIN KINASE TNNI3K-RELATED"/>
    <property type="match status" value="1"/>
</dbReference>
<dbReference type="InterPro" id="IPR011009">
    <property type="entry name" value="Kinase-like_dom_sf"/>
</dbReference>
<feature type="transmembrane region" description="Helical" evidence="4">
    <location>
        <begin position="6"/>
        <end position="37"/>
    </location>
</feature>
<dbReference type="PROSITE" id="PS00109">
    <property type="entry name" value="PROTEIN_KINASE_TYR"/>
    <property type="match status" value="1"/>
</dbReference>
<evidence type="ECO:0000259" key="5">
    <source>
        <dbReference type="PROSITE" id="PS50011"/>
    </source>
</evidence>
<dbReference type="InterPro" id="IPR017441">
    <property type="entry name" value="Protein_kinase_ATP_BS"/>
</dbReference>
<dbReference type="GO" id="GO:0097527">
    <property type="term" value="P:necroptotic signaling pathway"/>
    <property type="evidence" value="ECO:0007669"/>
    <property type="project" value="TreeGrafter"/>
</dbReference>